<protein>
    <submittedName>
        <fullName evidence="9">WD repeat protein</fullName>
    </submittedName>
</protein>
<dbReference type="InterPro" id="IPR051973">
    <property type="entry name" value="tRNA_Anticodon_Mtase-Reg"/>
</dbReference>
<reference evidence="9 10" key="1">
    <citation type="journal article" date="2016" name="Sci. Rep.">
        <title>Insights into Adaptations to a Near-Obligate Nematode Endoparasitic Lifestyle from the Finished Genome of Drechmeria coniospora.</title>
        <authorList>
            <person name="Zhang L."/>
            <person name="Zhou Z."/>
            <person name="Guo Q."/>
            <person name="Fokkens L."/>
            <person name="Miskei M."/>
            <person name="Pocsi I."/>
            <person name="Zhang W."/>
            <person name="Chen M."/>
            <person name="Wang L."/>
            <person name="Sun Y."/>
            <person name="Donzelli B.G."/>
            <person name="Gibson D.M."/>
            <person name="Nelson D.R."/>
            <person name="Luo J.G."/>
            <person name="Rep M."/>
            <person name="Liu H."/>
            <person name="Yang S."/>
            <person name="Wang J."/>
            <person name="Krasnoff S.B."/>
            <person name="Xu Y."/>
            <person name="Molnar I."/>
            <person name="Lin M."/>
        </authorList>
    </citation>
    <scope>NUCLEOTIDE SEQUENCE [LARGE SCALE GENOMIC DNA]</scope>
    <source>
        <strain evidence="9 10">ARSEF 6962</strain>
    </source>
</reference>
<dbReference type="InParanoid" id="A0A151GCC5"/>
<feature type="repeat" description="WD" evidence="7">
    <location>
        <begin position="221"/>
        <end position="270"/>
    </location>
</feature>
<keyword evidence="5" id="KW-0677">Repeat</keyword>
<dbReference type="STRING" id="98403.A0A151GCC5"/>
<proteinExistence type="inferred from homology"/>
<comment type="similarity">
    <text evidence="6">Belongs to the WD repeat WDR6 family.</text>
</comment>
<evidence type="ECO:0000256" key="8">
    <source>
        <dbReference type="SAM" id="MobiDB-lite"/>
    </source>
</evidence>
<comment type="subcellular location">
    <subcellularLocation>
        <location evidence="1">Cytoplasm</location>
    </subcellularLocation>
</comment>
<keyword evidence="10" id="KW-1185">Reference proteome</keyword>
<feature type="region of interest" description="Disordered" evidence="8">
    <location>
        <begin position="1"/>
        <end position="25"/>
    </location>
</feature>
<dbReference type="PANTHER" id="PTHR14344:SF3">
    <property type="entry name" value="WD REPEAT-CONTAINING PROTEIN 6"/>
    <property type="match status" value="1"/>
</dbReference>
<dbReference type="PROSITE" id="PS50294">
    <property type="entry name" value="WD_REPEATS_REGION"/>
    <property type="match status" value="1"/>
</dbReference>
<evidence type="ECO:0000256" key="2">
    <source>
        <dbReference type="ARBA" id="ARBA00022490"/>
    </source>
</evidence>
<dbReference type="PROSITE" id="PS50082">
    <property type="entry name" value="WD_REPEATS_2"/>
    <property type="match status" value="1"/>
</dbReference>
<dbReference type="AlphaFoldDB" id="A0A151GCC5"/>
<dbReference type="EMBL" id="LAYC01000003">
    <property type="protein sequence ID" value="KYK54711.1"/>
    <property type="molecule type" value="Genomic_DNA"/>
</dbReference>
<gene>
    <name evidence="9" type="ORF">DCS_06671</name>
</gene>
<dbReference type="PROSITE" id="PS00678">
    <property type="entry name" value="WD_REPEATS_1"/>
    <property type="match status" value="1"/>
</dbReference>
<dbReference type="RefSeq" id="XP_040654063.1">
    <property type="nucleotide sequence ID" value="XM_040803959.1"/>
</dbReference>
<evidence type="ECO:0000256" key="5">
    <source>
        <dbReference type="ARBA" id="ARBA00022737"/>
    </source>
</evidence>
<dbReference type="Proteomes" id="UP000076580">
    <property type="component" value="Chromosome 03"/>
</dbReference>
<dbReference type="GeneID" id="63719314"/>
<evidence type="ECO:0000313" key="10">
    <source>
        <dbReference type="Proteomes" id="UP000076580"/>
    </source>
</evidence>
<dbReference type="FunCoup" id="A0A151GCC5">
    <property type="interactions" value="545"/>
</dbReference>
<dbReference type="InterPro" id="IPR036322">
    <property type="entry name" value="WD40_repeat_dom_sf"/>
</dbReference>
<dbReference type="PANTHER" id="PTHR14344">
    <property type="entry name" value="WD REPEAT PROTEIN"/>
    <property type="match status" value="1"/>
</dbReference>
<evidence type="ECO:0000256" key="4">
    <source>
        <dbReference type="ARBA" id="ARBA00022694"/>
    </source>
</evidence>
<keyword evidence="3 7" id="KW-0853">WD repeat</keyword>
<dbReference type="Pfam" id="PF00400">
    <property type="entry name" value="WD40"/>
    <property type="match status" value="2"/>
</dbReference>
<organism evidence="9 10">
    <name type="scientific">Drechmeria coniospora</name>
    <name type="common">Nematophagous fungus</name>
    <name type="synonym">Meria coniospora</name>
    <dbReference type="NCBI Taxonomy" id="98403"/>
    <lineage>
        <taxon>Eukaryota</taxon>
        <taxon>Fungi</taxon>
        <taxon>Dikarya</taxon>
        <taxon>Ascomycota</taxon>
        <taxon>Pezizomycotina</taxon>
        <taxon>Sordariomycetes</taxon>
        <taxon>Hypocreomycetidae</taxon>
        <taxon>Hypocreales</taxon>
        <taxon>Ophiocordycipitaceae</taxon>
        <taxon>Drechmeria</taxon>
    </lineage>
</organism>
<accession>A0A151GCC5</accession>
<sequence>MASVDRSLPASSSATTSRMARPTTRPGLQRELFQVPITALAFYTSPSGAVFVLAGEDASLSIYAADGPSAELICCLAVFDQDQPVHGIQVDGQQCLVWGSSLLSVLHLGALETDKTVKLVAKGRASDWIYDAALSPWDPSLAVLATAHNEVVPLRRGVSDSLVFGALTSPSRPMLYNAHLSWLSPTTVLVAAGTVFGDIVVWKYLFARDDSPAEYVVLFNLSGHEGSIYGVDMSPEILLPDGRPMRLLASCSDDRTIRVWDVTEREGTDKSIAQGSNMLGTGFRSTLNGQHASEQPQDAVMPIAVIMGHASRIWGVKFGVASTPSPGHGSLAIYSFGEDSTTQRWRFAFDVLEDDRVTGRLAHSQTYSLHQGKHLWAGAVLCRRDERTMIVTGGGDSKINIVREPDAECTPPGAAAGGDGIVAVDMQDMVRSLPAHQRAEDKSEMISRYDFLLNGQVLALSNLGRLFLSFPRADGLAWRQVEVDDGMTADLRFTYTIRTTSNGSAILGTSNGDVFYFQLPGRISRVARVPGRIIDINRLSPSAQQPDSSACVQVLVHIQGSPDSQYIALDASGKVLVHEAVKGLDGRFVATSSAMVGNLLIIGSRRGWLCLLARQDGGWRPMVNFATRSRDAITSIVPLPSASEPASDLVHLLLTSRDGKYRIYQFQRGAPAQLHLLHENAPPFGPMIEGAWFTSDRAEPELILYGFRSKDFVVWNETRREEVATVECGGAHRKFRLGRSGADPSRCWLAFTRTSKLYIYSQSGMPHQTLKAGTHGREIRAMSSNGRYLASGAEDTLIQIWAYREEQGPGRAEMQCLASMKAHASGIQELHWFGDEYLFSSGGNEELFVWRIRKLPTYGGLAVVCEGVFADKSPLGDLRIMDFDISGIDGGGGMLVTLAFSNSTVKTYRYTTGGGFALHAQGCYTGACLTQTRHLGLVRGQLWLCTTSTDGHVALWKTAGQVDGDGDARRHVLAEAVQMHQSSIKSIDLLRVGPRFRLMTGGDDNAVGSAVVSENEEGDGYTVSTRGVVRRAHGAAVNGVVLLRRGGEGDDDEVVGVSVSNDQRVKMWRMTGRRGQEVALVASAYSAVADPGSVARVGHGDDSRVVLGGVGVEVWRWAGAG</sequence>
<evidence type="ECO:0000256" key="1">
    <source>
        <dbReference type="ARBA" id="ARBA00004496"/>
    </source>
</evidence>
<dbReference type="InterPro" id="IPR001680">
    <property type="entry name" value="WD40_rpt"/>
</dbReference>
<dbReference type="Gene3D" id="2.130.10.10">
    <property type="entry name" value="YVTN repeat-like/Quinoprotein amine dehydrogenase"/>
    <property type="match status" value="3"/>
</dbReference>
<dbReference type="SUPFAM" id="SSF50978">
    <property type="entry name" value="WD40 repeat-like"/>
    <property type="match status" value="3"/>
</dbReference>
<evidence type="ECO:0000313" key="9">
    <source>
        <dbReference type="EMBL" id="KYK54711.1"/>
    </source>
</evidence>
<evidence type="ECO:0000256" key="7">
    <source>
        <dbReference type="PROSITE-ProRule" id="PRU00221"/>
    </source>
</evidence>
<feature type="compositionally biased region" description="Low complexity" evidence="8">
    <location>
        <begin position="9"/>
        <end position="25"/>
    </location>
</feature>
<keyword evidence="2" id="KW-0963">Cytoplasm</keyword>
<evidence type="ECO:0000256" key="3">
    <source>
        <dbReference type="ARBA" id="ARBA00022574"/>
    </source>
</evidence>
<name>A0A151GCC5_DRECN</name>
<dbReference type="InterPro" id="IPR019775">
    <property type="entry name" value="WD40_repeat_CS"/>
</dbReference>
<dbReference type="SMART" id="SM00320">
    <property type="entry name" value="WD40"/>
    <property type="match status" value="7"/>
</dbReference>
<comment type="caution">
    <text evidence="9">The sequence shown here is derived from an EMBL/GenBank/DDBJ whole genome shotgun (WGS) entry which is preliminary data.</text>
</comment>
<dbReference type="GO" id="GO:0030488">
    <property type="term" value="P:tRNA methylation"/>
    <property type="evidence" value="ECO:0007669"/>
    <property type="project" value="TreeGrafter"/>
</dbReference>
<evidence type="ECO:0000256" key="6">
    <source>
        <dbReference type="ARBA" id="ARBA00038255"/>
    </source>
</evidence>
<dbReference type="InterPro" id="IPR015943">
    <property type="entry name" value="WD40/YVTN_repeat-like_dom_sf"/>
</dbReference>
<keyword evidence="4" id="KW-0819">tRNA processing</keyword>
<dbReference type="GO" id="GO:0005737">
    <property type="term" value="C:cytoplasm"/>
    <property type="evidence" value="ECO:0007669"/>
    <property type="project" value="UniProtKB-SubCell"/>
</dbReference>